<dbReference type="PANTHER" id="PTHR33744">
    <property type="entry name" value="CARBOHYDRATE DIACID REGULATOR"/>
    <property type="match status" value="1"/>
</dbReference>
<feature type="domain" description="RsbT co-antagonist protein RsbRD N-terminal" evidence="2">
    <location>
        <begin position="44"/>
        <end position="185"/>
    </location>
</feature>
<evidence type="ECO:0000313" key="3">
    <source>
        <dbReference type="EMBL" id="WXG68795.1"/>
    </source>
</evidence>
<sequence>MTWWQELEPNDILVPTDQPRPPLSVDASLLPHIGSDGLRWTHALATELAREYVDGGVPELSRSADFTRGLQMSTEANVLGLLRALISGGDHIETAQEALAFIDEAARRRVPMIAMLRGHQIGVQHWLRWCAPAIARHTDNAEQRAAALEQAVSVGVRFVDRISEQMIDEYERELQRRATSGAERRSAMVAAILAENIVDTAEASRILSYPLRGNHMAISLRGRANTSVQVDELEDTVQTFAAAVGARSVLTSATGLTTMDAWLAEPDTTRPPPATVGDCVDLGVGTVSSGMPGFVLSVRQAHRAMEVLQAVAPQESGRVIYFDRVRLASLMIDDLESTRSFIRDTLGPLAGPSERASELRGTLQAFFDADKSYVAVARSTHLHKNTVVQRIAKASEFAGRNVSAGIDVYVALTLIDLLGPE</sequence>
<evidence type="ECO:0000259" key="2">
    <source>
        <dbReference type="Pfam" id="PF14361"/>
    </source>
</evidence>
<dbReference type="InterPro" id="IPR025751">
    <property type="entry name" value="RsbRD_N_dom"/>
</dbReference>
<evidence type="ECO:0000313" key="4">
    <source>
        <dbReference type="Proteomes" id="UP001432000"/>
    </source>
</evidence>
<feature type="domain" description="PucR C-terminal helix-turn-helix" evidence="1">
    <location>
        <begin position="359"/>
        <end position="404"/>
    </location>
</feature>
<evidence type="ECO:0000259" key="1">
    <source>
        <dbReference type="Pfam" id="PF13556"/>
    </source>
</evidence>
<name>A0ABZ2PKK6_9NOCA</name>
<dbReference type="InterPro" id="IPR042070">
    <property type="entry name" value="PucR_C-HTH_sf"/>
</dbReference>
<gene>
    <name evidence="3" type="ORF">WDS16_27050</name>
</gene>
<dbReference type="RefSeq" id="WP_338889214.1">
    <property type="nucleotide sequence ID" value="NZ_CP147846.1"/>
</dbReference>
<dbReference type="Pfam" id="PF13556">
    <property type="entry name" value="HTH_30"/>
    <property type="match status" value="1"/>
</dbReference>
<proteinExistence type="predicted"/>
<accession>A0ABZ2PKK6</accession>
<protein>
    <submittedName>
        <fullName evidence="3">Helix-turn-helix domain-containing protein</fullName>
    </submittedName>
</protein>
<dbReference type="InterPro" id="IPR025736">
    <property type="entry name" value="PucR_C-HTH_dom"/>
</dbReference>
<dbReference type="EMBL" id="CP147846">
    <property type="protein sequence ID" value="WXG68795.1"/>
    <property type="molecule type" value="Genomic_DNA"/>
</dbReference>
<reference evidence="3 4" key="1">
    <citation type="submission" date="2024-03" db="EMBL/GenBank/DDBJ databases">
        <title>Natural products discovery in diverse microorganisms through a two-stage MS feature dereplication strategy.</title>
        <authorList>
            <person name="Zhang R."/>
        </authorList>
    </citation>
    <scope>NUCLEOTIDE SEQUENCE [LARGE SCALE GENOMIC DNA]</scope>
    <source>
        <strain evidence="3 4">18930</strain>
    </source>
</reference>
<dbReference type="Gene3D" id="1.10.10.2840">
    <property type="entry name" value="PucR C-terminal helix-turn-helix domain"/>
    <property type="match status" value="1"/>
</dbReference>
<dbReference type="Proteomes" id="UP001432000">
    <property type="component" value="Chromosome"/>
</dbReference>
<keyword evidence="4" id="KW-1185">Reference proteome</keyword>
<dbReference type="Pfam" id="PF14361">
    <property type="entry name" value="RsbRD_N"/>
    <property type="match status" value="1"/>
</dbReference>
<dbReference type="InterPro" id="IPR051448">
    <property type="entry name" value="CdaR-like_regulators"/>
</dbReference>
<dbReference type="PANTHER" id="PTHR33744:SF1">
    <property type="entry name" value="DNA-BINDING TRANSCRIPTIONAL ACTIVATOR ADER"/>
    <property type="match status" value="1"/>
</dbReference>
<organism evidence="3 4">
    <name type="scientific">Rhodococcus sovatensis</name>
    <dbReference type="NCBI Taxonomy" id="1805840"/>
    <lineage>
        <taxon>Bacteria</taxon>
        <taxon>Bacillati</taxon>
        <taxon>Actinomycetota</taxon>
        <taxon>Actinomycetes</taxon>
        <taxon>Mycobacteriales</taxon>
        <taxon>Nocardiaceae</taxon>
        <taxon>Rhodococcus</taxon>
    </lineage>
</organism>